<dbReference type="SUPFAM" id="SSF50249">
    <property type="entry name" value="Nucleic acid-binding proteins"/>
    <property type="match status" value="1"/>
</dbReference>
<proteinExistence type="predicted"/>
<dbReference type="Pfam" id="PF10150">
    <property type="entry name" value="RNase_E_G"/>
    <property type="match status" value="1"/>
</dbReference>
<dbReference type="GO" id="GO:0004540">
    <property type="term" value="F:RNA nuclease activity"/>
    <property type="evidence" value="ECO:0007669"/>
    <property type="project" value="InterPro"/>
</dbReference>
<reference evidence="7 8" key="1">
    <citation type="submission" date="2021-03" db="EMBL/GenBank/DDBJ databases">
        <title>Antimicrobial resistance genes in bacteria isolated from Japanese honey, and their potential for conferring macrolide and lincosamide resistance in the American foulbrood pathogen Paenibacillus larvae.</title>
        <authorList>
            <person name="Okamoto M."/>
            <person name="Kumagai M."/>
            <person name="Kanamori H."/>
            <person name="Takamatsu D."/>
        </authorList>
    </citation>
    <scope>NUCLEOTIDE SEQUENCE [LARGE SCALE GENOMIC DNA]</scope>
    <source>
        <strain evidence="7 8">J34TS1</strain>
    </source>
</reference>
<keyword evidence="4" id="KW-0460">Magnesium</keyword>
<keyword evidence="8" id="KW-1185">Reference proteome</keyword>
<dbReference type="InterPro" id="IPR003029">
    <property type="entry name" value="S1_domain"/>
</dbReference>
<dbReference type="GO" id="GO:0046872">
    <property type="term" value="F:metal ion binding"/>
    <property type="evidence" value="ECO:0007669"/>
    <property type="project" value="UniProtKB-KW"/>
</dbReference>
<accession>A0A919YH87</accession>
<dbReference type="GO" id="GO:0016787">
    <property type="term" value="F:hydrolase activity"/>
    <property type="evidence" value="ECO:0007669"/>
    <property type="project" value="UniProtKB-KW"/>
</dbReference>
<dbReference type="GO" id="GO:0006364">
    <property type="term" value="P:rRNA processing"/>
    <property type="evidence" value="ECO:0007669"/>
    <property type="project" value="TreeGrafter"/>
</dbReference>
<evidence type="ECO:0000313" key="8">
    <source>
        <dbReference type="Proteomes" id="UP000682811"/>
    </source>
</evidence>
<dbReference type="SMART" id="SM00316">
    <property type="entry name" value="S1"/>
    <property type="match status" value="1"/>
</dbReference>
<dbReference type="Gene3D" id="2.40.50.140">
    <property type="entry name" value="Nucleic acid-binding proteins"/>
    <property type="match status" value="1"/>
</dbReference>
<dbReference type="EMBL" id="BORT01000023">
    <property type="protein sequence ID" value="GIO49568.1"/>
    <property type="molecule type" value="Genomic_DNA"/>
</dbReference>
<name>A0A919YH87_9BACL</name>
<dbReference type="GO" id="GO:0003723">
    <property type="term" value="F:RNA binding"/>
    <property type="evidence" value="ECO:0007669"/>
    <property type="project" value="UniProtKB-KW"/>
</dbReference>
<evidence type="ECO:0000256" key="1">
    <source>
        <dbReference type="ARBA" id="ARBA00001946"/>
    </source>
</evidence>
<dbReference type="CDD" id="cd04453">
    <property type="entry name" value="S1_RNase_E"/>
    <property type="match status" value="1"/>
</dbReference>
<keyword evidence="3" id="KW-0378">Hydrolase</keyword>
<dbReference type="InterPro" id="IPR004659">
    <property type="entry name" value="RNase_E/G"/>
</dbReference>
<feature type="domain" description="S1 motif" evidence="6">
    <location>
        <begin position="46"/>
        <end position="111"/>
    </location>
</feature>
<evidence type="ECO:0000259" key="6">
    <source>
        <dbReference type="PROSITE" id="PS50126"/>
    </source>
</evidence>
<sequence>MSSSRGEAMKQMIVHCEPKLTQMALLEEGKLVEFAAERSQNHSLVGSFYKGRVVNVLPGMQAAFVDIGHKKNAFLYVDDVLHPNLEKQPKEKPAIESLLRVGQEVIVQVMKEPLGNKGPRVTTHYSLPGRWAVYMPNADYVAVSKKVTKEQERSRLKMLGEEIRQGGEGVILRTVSEDEQPEAIAGDLDLLRNQWNLIRKRAESSAAPALLHRDLSIVQRFIRDVFDPHHDELKIDGAKEAKEAELFLEEITHGSHLPVSVYQGHEHIFKAYGVQEQLERDFSRKVILESGGSIVWDQTEALTVVDVNTGKYTGGENLEDTVTRTNLQAAEEIARLIRLKDVGGIIIVDFIDMEQEQHRQEVVDRLEVGMSKDRTKSHVVGWTKLGLLELTRKKVRDDTSMLFTKPCDQCDGTGRINLIGIH</sequence>
<gene>
    <name evidence="7" type="ORF">J34TS1_43330</name>
</gene>
<dbReference type="AlphaFoldDB" id="A0A919YH87"/>
<dbReference type="PANTHER" id="PTHR30001:SF0">
    <property type="entry name" value="RIBONUCLEASE G"/>
    <property type="match status" value="1"/>
</dbReference>
<dbReference type="NCBIfam" id="TIGR00757">
    <property type="entry name" value="RNaseEG"/>
    <property type="match status" value="1"/>
</dbReference>
<comment type="cofactor">
    <cofactor evidence="1">
        <name>Mg(2+)</name>
        <dbReference type="ChEBI" id="CHEBI:18420"/>
    </cofactor>
</comment>
<dbReference type="Proteomes" id="UP000682811">
    <property type="component" value="Unassembled WGS sequence"/>
</dbReference>
<evidence type="ECO:0000313" key="7">
    <source>
        <dbReference type="EMBL" id="GIO49568.1"/>
    </source>
</evidence>
<keyword evidence="5" id="KW-0694">RNA-binding</keyword>
<comment type="caution">
    <text evidence="7">The sequence shown here is derived from an EMBL/GenBank/DDBJ whole genome shotgun (WGS) entry which is preliminary data.</text>
</comment>
<dbReference type="GO" id="GO:0005737">
    <property type="term" value="C:cytoplasm"/>
    <property type="evidence" value="ECO:0007669"/>
    <property type="project" value="TreeGrafter"/>
</dbReference>
<protein>
    <submittedName>
        <fullName evidence="7">Ribonuclease G</fullName>
    </submittedName>
</protein>
<dbReference type="InterPro" id="IPR019307">
    <property type="entry name" value="RNA-bd_AU-1/RNase_E/G"/>
</dbReference>
<evidence type="ECO:0000256" key="5">
    <source>
        <dbReference type="ARBA" id="ARBA00022884"/>
    </source>
</evidence>
<dbReference type="PANTHER" id="PTHR30001">
    <property type="entry name" value="RIBONUCLEASE"/>
    <property type="match status" value="1"/>
</dbReference>
<evidence type="ECO:0000256" key="2">
    <source>
        <dbReference type="ARBA" id="ARBA00022723"/>
    </source>
</evidence>
<evidence type="ECO:0000256" key="3">
    <source>
        <dbReference type="ARBA" id="ARBA00022801"/>
    </source>
</evidence>
<dbReference type="InterPro" id="IPR012340">
    <property type="entry name" value="NA-bd_OB-fold"/>
</dbReference>
<evidence type="ECO:0000256" key="4">
    <source>
        <dbReference type="ARBA" id="ARBA00022842"/>
    </source>
</evidence>
<organism evidence="7 8">
    <name type="scientific">Paenibacillus azoreducens</name>
    <dbReference type="NCBI Taxonomy" id="116718"/>
    <lineage>
        <taxon>Bacteria</taxon>
        <taxon>Bacillati</taxon>
        <taxon>Bacillota</taxon>
        <taxon>Bacilli</taxon>
        <taxon>Bacillales</taxon>
        <taxon>Paenibacillaceae</taxon>
        <taxon>Paenibacillus</taxon>
    </lineage>
</organism>
<keyword evidence="2" id="KW-0479">Metal-binding</keyword>
<dbReference type="PROSITE" id="PS50126">
    <property type="entry name" value="S1"/>
    <property type="match status" value="1"/>
</dbReference>